<evidence type="ECO:0000313" key="1">
    <source>
        <dbReference type="EMBL" id="GAG54853.1"/>
    </source>
</evidence>
<protein>
    <submittedName>
        <fullName evidence="1">Uncharacterized protein</fullName>
    </submittedName>
</protein>
<comment type="caution">
    <text evidence="1">The sequence shown here is derived from an EMBL/GenBank/DDBJ whole genome shotgun (WGS) entry which is preliminary data.</text>
</comment>
<proteinExistence type="predicted"/>
<sequence>MEVRLRYYEILEEDLVMELEWLKEEFEVLFDSKIEKLSEMDKKIATDLLIYILENTDVHDNFILLDILEEATDIIEKSYPTLFS</sequence>
<dbReference type="AlphaFoldDB" id="X0Z315"/>
<organism evidence="1">
    <name type="scientific">marine sediment metagenome</name>
    <dbReference type="NCBI Taxonomy" id="412755"/>
    <lineage>
        <taxon>unclassified sequences</taxon>
        <taxon>metagenomes</taxon>
        <taxon>ecological metagenomes</taxon>
    </lineage>
</organism>
<dbReference type="EMBL" id="BART01004590">
    <property type="protein sequence ID" value="GAG54853.1"/>
    <property type="molecule type" value="Genomic_DNA"/>
</dbReference>
<accession>X0Z315</accession>
<gene>
    <name evidence="1" type="ORF">S01H4_11394</name>
</gene>
<reference evidence="1" key="1">
    <citation type="journal article" date="2014" name="Front. Microbiol.">
        <title>High frequency of phylogenetically diverse reductive dehalogenase-homologous genes in deep subseafloor sedimentary metagenomes.</title>
        <authorList>
            <person name="Kawai M."/>
            <person name="Futagami T."/>
            <person name="Toyoda A."/>
            <person name="Takaki Y."/>
            <person name="Nishi S."/>
            <person name="Hori S."/>
            <person name="Arai W."/>
            <person name="Tsubouchi T."/>
            <person name="Morono Y."/>
            <person name="Uchiyama I."/>
            <person name="Ito T."/>
            <person name="Fujiyama A."/>
            <person name="Inagaki F."/>
            <person name="Takami H."/>
        </authorList>
    </citation>
    <scope>NUCLEOTIDE SEQUENCE</scope>
    <source>
        <strain evidence="1">Expedition CK06-06</strain>
    </source>
</reference>
<name>X0Z315_9ZZZZ</name>